<dbReference type="STRING" id="6210.W6U0Q8"/>
<accession>W6U0Q8</accession>
<dbReference type="Gene3D" id="3.90.1150.10">
    <property type="entry name" value="Aspartate Aminotransferase, domain 1"/>
    <property type="match status" value="1"/>
</dbReference>
<dbReference type="CTD" id="36346830"/>
<name>W6U0Q8_ECHGR</name>
<keyword evidence="3" id="KW-1185">Reference proteome</keyword>
<organism evidence="2 3">
    <name type="scientific">Echinococcus granulosus</name>
    <name type="common">Hydatid tapeworm</name>
    <dbReference type="NCBI Taxonomy" id="6210"/>
    <lineage>
        <taxon>Eukaryota</taxon>
        <taxon>Metazoa</taxon>
        <taxon>Spiralia</taxon>
        <taxon>Lophotrochozoa</taxon>
        <taxon>Platyhelminthes</taxon>
        <taxon>Cestoda</taxon>
        <taxon>Eucestoda</taxon>
        <taxon>Cyclophyllidea</taxon>
        <taxon>Taeniidae</taxon>
        <taxon>Echinococcus</taxon>
        <taxon>Echinococcus granulosus group</taxon>
    </lineage>
</organism>
<comment type="caution">
    <text evidence="2">The sequence shown here is derived from an EMBL/GenBank/DDBJ whole genome shotgun (WGS) entry which is preliminary data.</text>
</comment>
<dbReference type="InterPro" id="IPR015424">
    <property type="entry name" value="PyrdxlP-dep_Trfase"/>
</dbReference>
<dbReference type="GO" id="GO:0030170">
    <property type="term" value="F:pyridoxal phosphate binding"/>
    <property type="evidence" value="ECO:0007669"/>
    <property type="project" value="InterPro"/>
</dbReference>
<dbReference type="KEGG" id="egl:EGR_11117"/>
<evidence type="ECO:0000259" key="1">
    <source>
        <dbReference type="Pfam" id="PF00155"/>
    </source>
</evidence>
<dbReference type="GeneID" id="36346830"/>
<feature type="domain" description="Aminotransferase class I/classII large" evidence="1">
    <location>
        <begin position="74"/>
        <end position="173"/>
    </location>
</feature>
<reference evidence="2 3" key="1">
    <citation type="journal article" date="2013" name="Nat. Genet.">
        <title>The genome of the hydatid tapeworm Echinococcus granulosus.</title>
        <authorList>
            <person name="Zheng H."/>
            <person name="Zhang W."/>
            <person name="Zhang L."/>
            <person name="Zhang Z."/>
            <person name="Li J."/>
            <person name="Lu G."/>
            <person name="Zhu Y."/>
            <person name="Wang Y."/>
            <person name="Huang Y."/>
            <person name="Liu J."/>
            <person name="Kang H."/>
            <person name="Chen J."/>
            <person name="Wang L."/>
            <person name="Chen A."/>
            <person name="Yu S."/>
            <person name="Gao Z."/>
            <person name="Jin L."/>
            <person name="Gu W."/>
            <person name="Wang Z."/>
            <person name="Zhao L."/>
            <person name="Shi B."/>
            <person name="Wen H."/>
            <person name="Lin R."/>
            <person name="Jones M.K."/>
            <person name="Brejova B."/>
            <person name="Vinar T."/>
            <person name="Zhao G."/>
            <person name="McManus D.P."/>
            <person name="Chen Z."/>
            <person name="Zhou Y."/>
            <person name="Wang S."/>
        </authorList>
    </citation>
    <scope>NUCLEOTIDE SEQUENCE [LARGE SCALE GENOMIC DNA]</scope>
</reference>
<dbReference type="InterPro" id="IPR015422">
    <property type="entry name" value="PyrdxlP-dep_Trfase_small"/>
</dbReference>
<dbReference type="Proteomes" id="UP000019149">
    <property type="component" value="Unassembled WGS sequence"/>
</dbReference>
<dbReference type="OrthoDB" id="10263824at2759"/>
<dbReference type="OMA" id="HQNEKRI"/>
<dbReference type="Pfam" id="PF00155">
    <property type="entry name" value="Aminotran_1_2"/>
    <property type="match status" value="1"/>
</dbReference>
<gene>
    <name evidence="2" type="ORF">EGR_11117</name>
</gene>
<dbReference type="SUPFAM" id="SSF53383">
    <property type="entry name" value="PLP-dependent transferases"/>
    <property type="match status" value="1"/>
</dbReference>
<sequence length="185" mass="20427">MFITYRQQLTGFNRNGLEKCGLGQHPRSVESDNLRHQNERKDCGSPCSAVHYCTTPVQQVKQLHLSFGECCYADGLIFTTSLPPLVLAVVRASVAILKSAKGRDLRAEQRRCASLVLRRLQEVDLSVVNICLHIFTFVGNAEVCTSISGALLFNHQIYLQSINYPTVAKGSELLCLTPSSSTPTQ</sequence>
<dbReference type="AlphaFoldDB" id="W6U0Q8"/>
<dbReference type="EMBL" id="APAU02000390">
    <property type="protein sequence ID" value="EUB54026.1"/>
    <property type="molecule type" value="Genomic_DNA"/>
</dbReference>
<proteinExistence type="predicted"/>
<protein>
    <submittedName>
        <fullName evidence="2">5-aminolevulinate synthase, erythroid-specific</fullName>
    </submittedName>
</protein>
<dbReference type="RefSeq" id="XP_024345222.1">
    <property type="nucleotide sequence ID" value="XM_024500364.1"/>
</dbReference>
<evidence type="ECO:0000313" key="3">
    <source>
        <dbReference type="Proteomes" id="UP000019149"/>
    </source>
</evidence>
<dbReference type="InterPro" id="IPR004839">
    <property type="entry name" value="Aminotransferase_I/II_large"/>
</dbReference>
<evidence type="ECO:0000313" key="2">
    <source>
        <dbReference type="EMBL" id="EUB54026.1"/>
    </source>
</evidence>